<reference evidence="4 5" key="1">
    <citation type="submission" date="2020-07" db="EMBL/GenBank/DDBJ databases">
        <authorList>
            <person name="Partida-Martinez L."/>
            <person name="Huntemann M."/>
            <person name="Clum A."/>
            <person name="Wang J."/>
            <person name="Palaniappan K."/>
            <person name="Ritter S."/>
            <person name="Chen I.-M."/>
            <person name="Stamatis D."/>
            <person name="Reddy T."/>
            <person name="O'Malley R."/>
            <person name="Daum C."/>
            <person name="Shapiro N."/>
            <person name="Ivanova N."/>
            <person name="Kyrpides N."/>
            <person name="Woyke T."/>
        </authorList>
    </citation>
    <scope>NUCLEOTIDE SEQUENCE [LARGE SCALE GENOMIC DNA]</scope>
    <source>
        <strain evidence="4 5">AS2.3</strain>
    </source>
</reference>
<dbReference type="RefSeq" id="WP_179509974.1">
    <property type="nucleotide sequence ID" value="NZ_JACCBY010000005.1"/>
</dbReference>
<proteinExistence type="predicted"/>
<feature type="chain" id="PRO_5030579030" description="Alginate export domain-containing protein" evidence="2">
    <location>
        <begin position="23"/>
        <end position="499"/>
    </location>
</feature>
<dbReference type="InterPro" id="IPR025388">
    <property type="entry name" value="Alginate_export_dom"/>
</dbReference>
<evidence type="ECO:0000256" key="2">
    <source>
        <dbReference type="SAM" id="SignalP"/>
    </source>
</evidence>
<dbReference type="Proteomes" id="UP000517753">
    <property type="component" value="Unassembled WGS sequence"/>
</dbReference>
<feature type="compositionally biased region" description="Low complexity" evidence="1">
    <location>
        <begin position="40"/>
        <end position="52"/>
    </location>
</feature>
<name>A0A7Y9FQF9_9SPHN</name>
<keyword evidence="2" id="KW-0732">Signal</keyword>
<comment type="caution">
    <text evidence="4">The sequence shown here is derived from an EMBL/GenBank/DDBJ whole genome shotgun (WGS) entry which is preliminary data.</text>
</comment>
<dbReference type="AlphaFoldDB" id="A0A7Y9FQF9"/>
<evidence type="ECO:0000313" key="5">
    <source>
        <dbReference type="Proteomes" id="UP000517753"/>
    </source>
</evidence>
<dbReference type="Pfam" id="PF13372">
    <property type="entry name" value="Alginate_exp"/>
    <property type="match status" value="1"/>
</dbReference>
<evidence type="ECO:0000259" key="3">
    <source>
        <dbReference type="Pfam" id="PF13372"/>
    </source>
</evidence>
<organism evidence="4 5">
    <name type="scientific">Sphingomonas melonis</name>
    <dbReference type="NCBI Taxonomy" id="152682"/>
    <lineage>
        <taxon>Bacteria</taxon>
        <taxon>Pseudomonadati</taxon>
        <taxon>Pseudomonadota</taxon>
        <taxon>Alphaproteobacteria</taxon>
        <taxon>Sphingomonadales</taxon>
        <taxon>Sphingomonadaceae</taxon>
        <taxon>Sphingomonas</taxon>
    </lineage>
</organism>
<accession>A0A7Y9FQF9</accession>
<reference evidence="4 5" key="2">
    <citation type="submission" date="2020-08" db="EMBL/GenBank/DDBJ databases">
        <title>The Agave Microbiome: Exploring the role of microbial communities in plant adaptations to desert environments.</title>
        <authorList>
            <person name="Partida-Martinez L.P."/>
        </authorList>
    </citation>
    <scope>NUCLEOTIDE SEQUENCE [LARGE SCALE GENOMIC DNA]</scope>
    <source>
        <strain evidence="4 5">AS2.3</strain>
    </source>
</reference>
<sequence>MIHHARALAGATALLTLATATAATAQTSVAPSESGQTRDPATPTVTTYPAAASGDGATTNGFNLSRWAEDWRSYRDPAKRDDFLDRLKFLPLDSDGDVYLTLSGEVRLRVNHTTNPNLRDSRAQRQDINRIVGGADLHVGPHFRAYAELAHGGISGVELGAPAATLRNDLVLQQAFVEGNAEVGGVAVGARYGRQEFTDGPNLLTSQRDNNTIRYTLNGIRAWARGSRVRADLFDFKPTQYGDLGTDDDISDPARRFSGVTLGYAVPNSWLGGSKLFVDPFFWRRRNTVGAWGGRIGPATRYYVGTHIYGDAGPVTVDWTINHQYGHYINQDIDAWQLFFAQTYRLGTSKTAPRVGIHMDYASGGGGYGDGKLRDAYAPFGNNIYYSYGLFLTPSNLIAVAPNFTFSPVKSVRLTAEYQLAWRDSVTDAVYRANGQPFAGTQRVGESKIGDVMRLQGVWSISPRLSFTGRYEHLAAGPSLSKAGFKSSDFMAGWLSFRF</sequence>
<feature type="region of interest" description="Disordered" evidence="1">
    <location>
        <begin position="26"/>
        <end position="55"/>
    </location>
</feature>
<feature type="signal peptide" evidence="2">
    <location>
        <begin position="1"/>
        <end position="22"/>
    </location>
</feature>
<keyword evidence="5" id="KW-1185">Reference proteome</keyword>
<dbReference type="EMBL" id="JACCBY010000005">
    <property type="protein sequence ID" value="NYD91568.1"/>
    <property type="molecule type" value="Genomic_DNA"/>
</dbReference>
<evidence type="ECO:0000313" key="4">
    <source>
        <dbReference type="EMBL" id="NYD91568.1"/>
    </source>
</evidence>
<gene>
    <name evidence="4" type="ORF">HD841_003376</name>
</gene>
<feature type="compositionally biased region" description="Polar residues" evidence="1">
    <location>
        <begin position="26"/>
        <end position="39"/>
    </location>
</feature>
<feature type="domain" description="Alginate export" evidence="3">
    <location>
        <begin position="99"/>
        <end position="490"/>
    </location>
</feature>
<evidence type="ECO:0000256" key="1">
    <source>
        <dbReference type="SAM" id="MobiDB-lite"/>
    </source>
</evidence>
<protein>
    <recommendedName>
        <fullName evidence="3">Alginate export domain-containing protein</fullName>
    </recommendedName>
</protein>